<reference evidence="4 5" key="1">
    <citation type="submission" date="2019-08" db="EMBL/GenBank/DDBJ databases">
        <title>Seonamhaeicola sediminis sp. nov., isolated from marine sediment.</title>
        <authorList>
            <person name="Cao W.R."/>
        </authorList>
    </citation>
    <scope>NUCLEOTIDE SEQUENCE [LARGE SCALE GENOMIC DNA]</scope>
    <source>
        <strain evidence="4 5">B011</strain>
    </source>
</reference>
<organism evidence="4 5">
    <name type="scientific">Seonamhaeicola marinus</name>
    <dbReference type="NCBI Taxonomy" id="1912246"/>
    <lineage>
        <taxon>Bacteria</taxon>
        <taxon>Pseudomonadati</taxon>
        <taxon>Bacteroidota</taxon>
        <taxon>Flavobacteriia</taxon>
        <taxon>Flavobacteriales</taxon>
        <taxon>Flavobacteriaceae</taxon>
    </lineage>
</organism>
<sequence length="124" mass="13506">DTQASINPGATEIPGNGIDDDCNPSTLDGTLGIKDEFNKENVNVSPNPFLDKINISLPSSLSNNDFNFVLTDINGRVIFNLNMLSKNGKITIPTSIYRLNIGTYLIVVTDKESGHSIIKKLIKN</sequence>
<feature type="region of interest" description="Disordered" evidence="2">
    <location>
        <begin position="1"/>
        <end position="24"/>
    </location>
</feature>
<dbReference type="OrthoDB" id="1652165at2"/>
<dbReference type="Pfam" id="PF11617">
    <property type="entry name" value="Cu-binding_MopE"/>
    <property type="match status" value="1"/>
</dbReference>
<comment type="caution">
    <text evidence="4">The sequence shown here is derived from an EMBL/GenBank/DDBJ whole genome shotgun (WGS) entry which is preliminary data.</text>
</comment>
<proteinExistence type="predicted"/>
<dbReference type="Proteomes" id="UP000323930">
    <property type="component" value="Unassembled WGS sequence"/>
</dbReference>
<dbReference type="RefSeq" id="WP_148539613.1">
    <property type="nucleotide sequence ID" value="NZ_VSDQ01000107.1"/>
</dbReference>
<evidence type="ECO:0000256" key="2">
    <source>
        <dbReference type="SAM" id="MobiDB-lite"/>
    </source>
</evidence>
<keyword evidence="1" id="KW-0732">Signal</keyword>
<feature type="non-terminal residue" evidence="4">
    <location>
        <position position="1"/>
    </location>
</feature>
<name>A0A5D0JJW0_9FLAO</name>
<dbReference type="NCBIfam" id="TIGR04183">
    <property type="entry name" value="Por_Secre_tail"/>
    <property type="match status" value="1"/>
</dbReference>
<dbReference type="AlphaFoldDB" id="A0A5D0JJW0"/>
<accession>A0A5D0JJW0</accession>
<evidence type="ECO:0000313" key="4">
    <source>
        <dbReference type="EMBL" id="TYA94737.1"/>
    </source>
</evidence>
<dbReference type="EMBL" id="VSDQ01000107">
    <property type="protein sequence ID" value="TYA94737.1"/>
    <property type="molecule type" value="Genomic_DNA"/>
</dbReference>
<dbReference type="InterPro" id="IPR026444">
    <property type="entry name" value="Secre_tail"/>
</dbReference>
<feature type="domain" description="Secretion system C-terminal sorting" evidence="3">
    <location>
        <begin position="45"/>
        <end position="122"/>
    </location>
</feature>
<evidence type="ECO:0000313" key="5">
    <source>
        <dbReference type="Proteomes" id="UP000323930"/>
    </source>
</evidence>
<evidence type="ECO:0000259" key="3">
    <source>
        <dbReference type="Pfam" id="PF18962"/>
    </source>
</evidence>
<keyword evidence="5" id="KW-1185">Reference proteome</keyword>
<dbReference type="Pfam" id="PF18962">
    <property type="entry name" value="Por_Secre_tail"/>
    <property type="match status" value="1"/>
</dbReference>
<dbReference type="InterPro" id="IPR021655">
    <property type="entry name" value="Put_metal-bd"/>
</dbReference>
<evidence type="ECO:0000256" key="1">
    <source>
        <dbReference type="ARBA" id="ARBA00022729"/>
    </source>
</evidence>
<gene>
    <name evidence="4" type="ORF">FUA24_00680</name>
</gene>
<protein>
    <submittedName>
        <fullName evidence="4">T9SS type A sorting domain-containing protein</fullName>
    </submittedName>
</protein>